<protein>
    <submittedName>
        <fullName evidence="1">Uncharacterized protein</fullName>
    </submittedName>
</protein>
<name>A0A816ABP0_9BILA</name>
<dbReference type="EMBL" id="CAJNOM010008700">
    <property type="protein sequence ID" value="CAF1681127.1"/>
    <property type="molecule type" value="Genomic_DNA"/>
</dbReference>
<evidence type="ECO:0000313" key="2">
    <source>
        <dbReference type="EMBL" id="CAF1681127.1"/>
    </source>
</evidence>
<evidence type="ECO:0000313" key="1">
    <source>
        <dbReference type="EMBL" id="CAF1595977.1"/>
    </source>
</evidence>
<dbReference type="Proteomes" id="UP000663877">
    <property type="component" value="Unassembled WGS sequence"/>
</dbReference>
<keyword evidence="3" id="KW-1185">Reference proteome</keyword>
<evidence type="ECO:0000313" key="4">
    <source>
        <dbReference type="Proteomes" id="UP000663877"/>
    </source>
</evidence>
<reference evidence="1" key="1">
    <citation type="submission" date="2021-02" db="EMBL/GenBank/DDBJ databases">
        <authorList>
            <person name="Nowell W R."/>
        </authorList>
    </citation>
    <scope>NUCLEOTIDE SEQUENCE</scope>
</reference>
<gene>
    <name evidence="1" type="ORF">BJG266_LOCUS50082</name>
    <name evidence="2" type="ORF">QVE165_LOCUS67176</name>
</gene>
<feature type="non-terminal residue" evidence="1">
    <location>
        <position position="1"/>
    </location>
</feature>
<organism evidence="1 4">
    <name type="scientific">Adineta steineri</name>
    <dbReference type="NCBI Taxonomy" id="433720"/>
    <lineage>
        <taxon>Eukaryota</taxon>
        <taxon>Metazoa</taxon>
        <taxon>Spiralia</taxon>
        <taxon>Gnathifera</taxon>
        <taxon>Rotifera</taxon>
        <taxon>Eurotatoria</taxon>
        <taxon>Bdelloidea</taxon>
        <taxon>Adinetida</taxon>
        <taxon>Adinetidae</taxon>
        <taxon>Adineta</taxon>
    </lineage>
</organism>
<proteinExistence type="predicted"/>
<dbReference type="EMBL" id="CAJNOI010008253">
    <property type="protein sequence ID" value="CAF1595977.1"/>
    <property type="molecule type" value="Genomic_DNA"/>
</dbReference>
<evidence type="ECO:0000313" key="3">
    <source>
        <dbReference type="Proteomes" id="UP000663832"/>
    </source>
</evidence>
<dbReference type="OrthoDB" id="10053537at2759"/>
<dbReference type="AlphaFoldDB" id="A0A816ABP0"/>
<accession>A0A816ABP0</accession>
<sequence>MIIGTLVNIQFNYSSQLTDDNPTYYRDCQVPQCHYETLQIHVNTTSLYVLWSENNINAYGYIYKNDFNPLKPPENLLVSHD</sequence>
<dbReference type="Proteomes" id="UP000663832">
    <property type="component" value="Unassembled WGS sequence"/>
</dbReference>
<comment type="caution">
    <text evidence="1">The sequence shown here is derived from an EMBL/GenBank/DDBJ whole genome shotgun (WGS) entry which is preliminary data.</text>
</comment>